<name>A0A7X1PKX6_9PSED</name>
<comment type="caution">
    <text evidence="2">The sequence shown here is derived from an EMBL/GenBank/DDBJ whole genome shotgun (WGS) entry which is preliminary data.</text>
</comment>
<feature type="region of interest" description="Disordered" evidence="1">
    <location>
        <begin position="127"/>
        <end position="148"/>
    </location>
</feature>
<dbReference type="Proteomes" id="UP000486534">
    <property type="component" value="Unassembled WGS sequence"/>
</dbReference>
<sequence>MNDYRNDQKRRSGTGPVPGISVQSLAALLGLALGSAPAWSLELSPAGSELSAQLDSTLSYGQIWRVQGADKNNDAFNQNDGNRNFSTGTVSQVFKLTSELALKYQNYGALLRGSAFYDTRIMDRGNDYRAHDRPEQPSQNYPHDSRFTRQTRDHAGSDIELLDAYVHGDWQVAGHNLSARAGRQVFNWGEGLFYRGGINTTNPLNVSRLRLPGSEIKEVLVPLESLSLKFDLSENLSSEVFYQWKWQESQYDPVGTFFSESDLFVPGSNTAYTNSPALASTAFQGQYRSIVARSLGGYQGTQYLDGQGNFQVAHIGKDLEARDSGQFGVALRYFAESLNATQFGAYFVNYHAKDPMVTSSIAHGRADPDALVGALSGGAFGSYAALRRAAAGNPALGPLLGLVDGASSVELGNLTTASREYPEDIQMYGLSFNTSLGQASLFGELAYRPNLPIAKAALNDTVYDSFSQAARILAGQSATVAGEQVGIGRPLHNYERVEAWNASLGTIYSFGPMLSFDALTGTLEVASEHVRGSSLQYRAFDGSLRYYTGRANKEYSAGYGRDQQIDRNAYGATLLLSGTWNDFLAGVNVSPYLVYKDDFLGNSYSGGNFIEGRKAYTLGVRASYLASIEAELQYTNFYGAGRSNVSRDRDNVGLTLKYAF</sequence>
<protein>
    <submittedName>
        <fullName evidence="2">DUF1302 family protein</fullName>
    </submittedName>
</protein>
<dbReference type="AlphaFoldDB" id="A0A7X1PKX6"/>
<dbReference type="EMBL" id="WHUV01000001">
    <property type="protein sequence ID" value="MQA53543.1"/>
    <property type="molecule type" value="Genomic_DNA"/>
</dbReference>
<accession>A0A7X1PKX6</accession>
<evidence type="ECO:0000313" key="3">
    <source>
        <dbReference type="Proteomes" id="UP000486534"/>
    </source>
</evidence>
<proteinExistence type="predicted"/>
<organism evidence="2 3">
    <name type="scientific">Pseudomonas piscis</name>
    <dbReference type="NCBI Taxonomy" id="2614538"/>
    <lineage>
        <taxon>Bacteria</taxon>
        <taxon>Pseudomonadati</taxon>
        <taxon>Pseudomonadota</taxon>
        <taxon>Gammaproteobacteria</taxon>
        <taxon>Pseudomonadales</taxon>
        <taxon>Pseudomonadaceae</taxon>
        <taxon>Pseudomonas</taxon>
    </lineage>
</organism>
<reference evidence="2 3" key="1">
    <citation type="submission" date="2019-10" db="EMBL/GenBank/DDBJ databases">
        <title>Pseudomonas dajingensis sp. nov., isolated from the profound head ulcers of farmed Murray cod (Maccullochella peelii peelii).</title>
        <authorList>
            <person name="Liu Y."/>
        </authorList>
    </citation>
    <scope>NUCLEOTIDE SEQUENCE [LARGE SCALE GENOMIC DNA]</scope>
    <source>
        <strain evidence="2 3">MC042</strain>
    </source>
</reference>
<dbReference type="InterPro" id="IPR010727">
    <property type="entry name" value="DUF1302"/>
</dbReference>
<dbReference type="RefSeq" id="WP_152897222.1">
    <property type="nucleotide sequence ID" value="NZ_WHUV01000001.1"/>
</dbReference>
<gene>
    <name evidence="2" type="ORF">GDH07_09490</name>
</gene>
<evidence type="ECO:0000256" key="1">
    <source>
        <dbReference type="SAM" id="MobiDB-lite"/>
    </source>
</evidence>
<dbReference type="Pfam" id="PF06980">
    <property type="entry name" value="DUF1302"/>
    <property type="match status" value="1"/>
</dbReference>
<evidence type="ECO:0000313" key="2">
    <source>
        <dbReference type="EMBL" id="MQA53543.1"/>
    </source>
</evidence>